<dbReference type="RefSeq" id="WP_136664044.1">
    <property type="nucleotide sequence ID" value="NZ_RFLV01000001.1"/>
</dbReference>
<evidence type="ECO:0000256" key="1">
    <source>
        <dbReference type="SAM" id="SignalP"/>
    </source>
</evidence>
<keyword evidence="1" id="KW-0732">Signal</keyword>
<dbReference type="PROSITE" id="PS51257">
    <property type="entry name" value="PROKAR_LIPOPROTEIN"/>
    <property type="match status" value="1"/>
</dbReference>
<dbReference type="InterPro" id="IPR024409">
    <property type="entry name" value="DUF3833"/>
</dbReference>
<proteinExistence type="predicted"/>
<dbReference type="Pfam" id="PF12915">
    <property type="entry name" value="DUF3833"/>
    <property type="match status" value="1"/>
</dbReference>
<comment type="caution">
    <text evidence="2">The sequence shown here is derived from an EMBL/GenBank/DDBJ whole genome shotgun (WGS) entry which is preliminary data.</text>
</comment>
<evidence type="ECO:0000313" key="3">
    <source>
        <dbReference type="Proteomes" id="UP000307541"/>
    </source>
</evidence>
<feature type="chain" id="PRO_5020734069" evidence="1">
    <location>
        <begin position="18"/>
        <end position="180"/>
    </location>
</feature>
<dbReference type="EMBL" id="RFLV01000001">
    <property type="protein sequence ID" value="TIH11235.1"/>
    <property type="molecule type" value="Genomic_DNA"/>
</dbReference>
<accession>A0A4T2A2C6</accession>
<protein>
    <submittedName>
        <fullName evidence="2">DUF3833 domain-containing protein</fullName>
    </submittedName>
</protein>
<dbReference type="OrthoDB" id="5296954at2"/>
<sequence>MRTLLLFCLMTLMAGCAGPQVSDYAREQPRLEMSDYFSGDLQAWGMFQNRSGEVVKRFHVAMTGTWEGEVGVLDERFTYSDGTTERRIWTLRKQADGSWRGTADDVVGEAVGHIAGNALNWRYQLRLQVDDSSYVVDFDDWMYLMDDQVMLNRARMSKWGVDLGQVTLSFYKPAAAKRAE</sequence>
<dbReference type="AlphaFoldDB" id="A0A4T2A2C6"/>
<name>A0A4T2A2C6_9PSED</name>
<organism evidence="2 3">
    <name type="scientific">Pseudomonas leptonychotis</name>
    <dbReference type="NCBI Taxonomy" id="2448482"/>
    <lineage>
        <taxon>Bacteria</taxon>
        <taxon>Pseudomonadati</taxon>
        <taxon>Pseudomonadota</taxon>
        <taxon>Gammaproteobacteria</taxon>
        <taxon>Pseudomonadales</taxon>
        <taxon>Pseudomonadaceae</taxon>
        <taxon>Pseudomonas</taxon>
    </lineage>
</organism>
<gene>
    <name evidence="2" type="ORF">D8779_08845</name>
</gene>
<reference evidence="2 3" key="1">
    <citation type="submission" date="2018-10" db="EMBL/GenBank/DDBJ databases">
        <title>Pseudomonas leptonychotis sp. nov., isolated from Weddell seals in Antarctica.</title>
        <authorList>
            <person name="Novakova D."/>
            <person name="Svec P."/>
            <person name="Kralova S."/>
            <person name="Kristofova L."/>
            <person name="Zeman M."/>
            <person name="Pantucek R."/>
            <person name="Maslanova I."/>
            <person name="Sedlacek I."/>
        </authorList>
    </citation>
    <scope>NUCLEOTIDE SEQUENCE [LARGE SCALE GENOMIC DNA]</scope>
    <source>
        <strain evidence="2 3">CCM 8849</strain>
    </source>
</reference>
<dbReference type="Proteomes" id="UP000307541">
    <property type="component" value="Unassembled WGS sequence"/>
</dbReference>
<evidence type="ECO:0000313" key="2">
    <source>
        <dbReference type="EMBL" id="TIH11235.1"/>
    </source>
</evidence>
<feature type="signal peptide" evidence="1">
    <location>
        <begin position="1"/>
        <end position="17"/>
    </location>
</feature>
<keyword evidence="3" id="KW-1185">Reference proteome</keyword>